<comment type="caution">
    <text evidence="2">The sequence shown here is derived from an EMBL/GenBank/DDBJ whole genome shotgun (WGS) entry which is preliminary data.</text>
</comment>
<evidence type="ECO:0000256" key="1">
    <source>
        <dbReference type="SAM" id="Phobius"/>
    </source>
</evidence>
<feature type="transmembrane region" description="Helical" evidence="1">
    <location>
        <begin position="111"/>
        <end position="128"/>
    </location>
</feature>
<dbReference type="PANTHER" id="PTHR20948:SF2">
    <property type="entry name" value="TRANSMEMBRANE PROTEIN 164"/>
    <property type="match status" value="1"/>
</dbReference>
<dbReference type="PANTHER" id="PTHR20948">
    <property type="entry name" value="TRANSMEMBRANE PROTEIN 164"/>
    <property type="match status" value="1"/>
</dbReference>
<proteinExistence type="predicted"/>
<dbReference type="EMBL" id="AGNL01018600">
    <property type="protein sequence ID" value="EJK62824.1"/>
    <property type="molecule type" value="Genomic_DNA"/>
</dbReference>
<keyword evidence="1" id="KW-0812">Transmembrane</keyword>
<evidence type="ECO:0000313" key="3">
    <source>
        <dbReference type="Proteomes" id="UP000266841"/>
    </source>
</evidence>
<protein>
    <recommendedName>
        <fullName evidence="4">Transmembrane protein</fullName>
    </recommendedName>
</protein>
<dbReference type="eggNOG" id="ENOG502TAEG">
    <property type="taxonomic scope" value="Eukaryota"/>
</dbReference>
<feature type="transmembrane region" description="Helical" evidence="1">
    <location>
        <begin position="134"/>
        <end position="156"/>
    </location>
</feature>
<keyword evidence="1" id="KW-1133">Transmembrane helix</keyword>
<sequence length="277" mass="31391">MQGLLELAGNAVRAINPRLLPTPPPGVEETGHDVCFLGRSGEDDYDKVVYCDDLPHGQRGIIGSWYLDPQRHAVEYVVIPMICFAVIRSVLPTIAKYPEKNAPKLNPPNAIKLLTLVTVIIQVIYKTQGYRGKILFMLMPCNVLWLMYSAICFLPLKTQTRHIMYQLMIPYIILPVVAVATPDLSDLVMWLEDTFFFCSHYALIAFPMYLLCTGRIVMLQENREGLFSSSFKWWLLSCATFGFFYFGIVTPVAILSGFNLNYMCKSPDYACVQALLH</sequence>
<dbReference type="Proteomes" id="UP000266841">
    <property type="component" value="Unassembled WGS sequence"/>
</dbReference>
<feature type="transmembrane region" description="Helical" evidence="1">
    <location>
        <begin position="163"/>
        <end position="182"/>
    </location>
</feature>
<evidence type="ECO:0008006" key="4">
    <source>
        <dbReference type="Google" id="ProtNLM"/>
    </source>
</evidence>
<dbReference type="OrthoDB" id="17328at2759"/>
<dbReference type="Pfam" id="PF14808">
    <property type="entry name" value="TMEM164"/>
    <property type="match status" value="1"/>
</dbReference>
<keyword evidence="3" id="KW-1185">Reference proteome</keyword>
<accession>K0SD12</accession>
<feature type="transmembrane region" description="Helical" evidence="1">
    <location>
        <begin position="233"/>
        <end position="258"/>
    </location>
</feature>
<dbReference type="InterPro" id="IPR026508">
    <property type="entry name" value="TMEM164"/>
</dbReference>
<evidence type="ECO:0000313" key="2">
    <source>
        <dbReference type="EMBL" id="EJK62824.1"/>
    </source>
</evidence>
<dbReference type="AlphaFoldDB" id="K0SD12"/>
<feature type="transmembrane region" description="Helical" evidence="1">
    <location>
        <begin position="194"/>
        <end position="212"/>
    </location>
</feature>
<keyword evidence="1" id="KW-0472">Membrane</keyword>
<reference evidence="2 3" key="1">
    <citation type="journal article" date="2012" name="Genome Biol.">
        <title>Genome and low-iron response of an oceanic diatom adapted to chronic iron limitation.</title>
        <authorList>
            <person name="Lommer M."/>
            <person name="Specht M."/>
            <person name="Roy A.S."/>
            <person name="Kraemer L."/>
            <person name="Andreson R."/>
            <person name="Gutowska M.A."/>
            <person name="Wolf J."/>
            <person name="Bergner S.V."/>
            <person name="Schilhabel M.B."/>
            <person name="Klostermeier U.C."/>
            <person name="Beiko R.G."/>
            <person name="Rosenstiel P."/>
            <person name="Hippler M."/>
            <person name="Laroche J."/>
        </authorList>
    </citation>
    <scope>NUCLEOTIDE SEQUENCE [LARGE SCALE GENOMIC DNA]</scope>
    <source>
        <strain evidence="2 3">CCMP1005</strain>
    </source>
</reference>
<feature type="transmembrane region" description="Helical" evidence="1">
    <location>
        <begin position="73"/>
        <end position="91"/>
    </location>
</feature>
<name>K0SD12_THAOC</name>
<gene>
    <name evidence="2" type="ORF">THAOC_16548</name>
</gene>
<organism evidence="2 3">
    <name type="scientific">Thalassiosira oceanica</name>
    <name type="common">Marine diatom</name>
    <dbReference type="NCBI Taxonomy" id="159749"/>
    <lineage>
        <taxon>Eukaryota</taxon>
        <taxon>Sar</taxon>
        <taxon>Stramenopiles</taxon>
        <taxon>Ochrophyta</taxon>
        <taxon>Bacillariophyta</taxon>
        <taxon>Coscinodiscophyceae</taxon>
        <taxon>Thalassiosirophycidae</taxon>
        <taxon>Thalassiosirales</taxon>
        <taxon>Thalassiosiraceae</taxon>
        <taxon>Thalassiosira</taxon>
    </lineage>
</organism>